<organism evidence="1 2">
    <name type="scientific">Candidatus Nealsonbacteria bacterium RIFCSPLOWO2_01_FULL_41_9</name>
    <dbReference type="NCBI Taxonomy" id="1801671"/>
    <lineage>
        <taxon>Bacteria</taxon>
        <taxon>Candidatus Nealsoniibacteriota</taxon>
    </lineage>
</organism>
<dbReference type="Proteomes" id="UP000176406">
    <property type="component" value="Unassembled WGS sequence"/>
</dbReference>
<name>A0A1G2EBB8_9BACT</name>
<gene>
    <name evidence="1" type="ORF">A3A08_00320</name>
</gene>
<evidence type="ECO:0000313" key="2">
    <source>
        <dbReference type="Proteomes" id="UP000176406"/>
    </source>
</evidence>
<dbReference type="InterPro" id="IPR038062">
    <property type="entry name" value="ScdA-like_N_sf"/>
</dbReference>
<comment type="caution">
    <text evidence="1">The sequence shown here is derived from an EMBL/GenBank/DDBJ whole genome shotgun (WGS) entry which is preliminary data.</text>
</comment>
<accession>A0A1G2EBB8</accession>
<dbReference type="EMBL" id="MHMG01000026">
    <property type="protein sequence ID" value="OGZ23095.1"/>
    <property type="molecule type" value="Genomic_DNA"/>
</dbReference>
<dbReference type="Gene3D" id="1.10.3910.10">
    <property type="entry name" value="SP0561-like"/>
    <property type="match status" value="1"/>
</dbReference>
<evidence type="ECO:0008006" key="3">
    <source>
        <dbReference type="Google" id="ProtNLM"/>
    </source>
</evidence>
<protein>
    <recommendedName>
        <fullName evidence="3">DUF1858 domain-containing protein</fullName>
    </recommendedName>
</protein>
<evidence type="ECO:0000313" key="1">
    <source>
        <dbReference type="EMBL" id="OGZ23095.1"/>
    </source>
</evidence>
<sequence length="75" mass="8472">MAVGWRYKYMAKITQKTTLADILKIKDGEKILAKHNVPCLGCAMAHMEMDKLRVGDICLAYSIDCSKLLKDLNIK</sequence>
<proteinExistence type="predicted"/>
<dbReference type="AlphaFoldDB" id="A0A1G2EBB8"/>
<reference evidence="1 2" key="1">
    <citation type="journal article" date="2016" name="Nat. Commun.">
        <title>Thousands of microbial genomes shed light on interconnected biogeochemical processes in an aquifer system.</title>
        <authorList>
            <person name="Anantharaman K."/>
            <person name="Brown C.T."/>
            <person name="Hug L.A."/>
            <person name="Sharon I."/>
            <person name="Castelle C.J."/>
            <person name="Probst A.J."/>
            <person name="Thomas B.C."/>
            <person name="Singh A."/>
            <person name="Wilkins M.J."/>
            <person name="Karaoz U."/>
            <person name="Brodie E.L."/>
            <person name="Williams K.H."/>
            <person name="Hubbard S.S."/>
            <person name="Banfield J.F."/>
        </authorList>
    </citation>
    <scope>NUCLEOTIDE SEQUENCE [LARGE SCALE GENOMIC DNA]</scope>
</reference>